<dbReference type="InterPro" id="IPR036589">
    <property type="entry name" value="HCY_dom_sf"/>
</dbReference>
<protein>
    <submittedName>
        <fullName evidence="8">Homocysteine S-methyltransferase 2</fullName>
    </submittedName>
</protein>
<keyword evidence="4" id="KW-0862">Zinc</keyword>
<dbReference type="Proteomes" id="UP000319801">
    <property type="component" value="Unassembled WGS sequence"/>
</dbReference>
<evidence type="ECO:0000313" key="9">
    <source>
        <dbReference type="Proteomes" id="UP000319801"/>
    </source>
</evidence>
<keyword evidence="3" id="KW-0479">Metal-binding</keyword>
<dbReference type="GO" id="GO:0046872">
    <property type="term" value="F:metal ion binding"/>
    <property type="evidence" value="ECO:0007669"/>
    <property type="project" value="UniProtKB-KW"/>
</dbReference>
<reference evidence="8 9" key="1">
    <citation type="journal article" date="2019" name="Genome Biol. Evol.">
        <title>Whole-Genome Sequencing of the Giant Devil Catfish, Bagarius yarrelli.</title>
        <authorList>
            <person name="Jiang W."/>
            <person name="Lv Y."/>
            <person name="Cheng L."/>
            <person name="Yang K."/>
            <person name="Chao B."/>
            <person name="Wang X."/>
            <person name="Li Y."/>
            <person name="Pan X."/>
            <person name="You X."/>
            <person name="Zhang Y."/>
            <person name="Yang J."/>
            <person name="Li J."/>
            <person name="Zhang X."/>
            <person name="Liu S."/>
            <person name="Sun C."/>
            <person name="Yang J."/>
            <person name="Shi Q."/>
        </authorList>
    </citation>
    <scope>NUCLEOTIDE SEQUENCE [LARGE SCALE GENOMIC DNA]</scope>
    <source>
        <strain evidence="8">JWS20170419001</strain>
        <tissue evidence="8">Muscle</tissue>
    </source>
</reference>
<dbReference type="GO" id="GO:0008898">
    <property type="term" value="F:S-adenosylmethionine-homocysteine S-methyltransferase activity"/>
    <property type="evidence" value="ECO:0007669"/>
    <property type="project" value="TreeGrafter"/>
</dbReference>
<proteinExistence type="predicted"/>
<organism evidence="8 9">
    <name type="scientific">Bagarius yarrelli</name>
    <name type="common">Goonch</name>
    <name type="synonym">Bagrus yarrelli</name>
    <dbReference type="NCBI Taxonomy" id="175774"/>
    <lineage>
        <taxon>Eukaryota</taxon>
        <taxon>Metazoa</taxon>
        <taxon>Chordata</taxon>
        <taxon>Craniata</taxon>
        <taxon>Vertebrata</taxon>
        <taxon>Euteleostomi</taxon>
        <taxon>Actinopterygii</taxon>
        <taxon>Neopterygii</taxon>
        <taxon>Teleostei</taxon>
        <taxon>Ostariophysi</taxon>
        <taxon>Siluriformes</taxon>
        <taxon>Sisoridae</taxon>
        <taxon>Sisorinae</taxon>
        <taxon>Bagarius</taxon>
    </lineage>
</organism>
<name>A0A556VYA8_BAGYA</name>
<dbReference type="SUPFAM" id="SSF82282">
    <property type="entry name" value="Homocysteine S-methyltransferase"/>
    <property type="match status" value="1"/>
</dbReference>
<keyword evidence="1 8" id="KW-0489">Methyltransferase</keyword>
<evidence type="ECO:0000256" key="2">
    <source>
        <dbReference type="ARBA" id="ARBA00022679"/>
    </source>
</evidence>
<comment type="pathway">
    <text evidence="5">Amino-acid biosynthesis; L-methionine biosynthesis via de novo pathway.</text>
</comment>
<dbReference type="PANTHER" id="PTHR46015:SF1">
    <property type="entry name" value="HOMOCYSTEINE S-METHYLTRANSFERASE-LIKE ISOFORM 1"/>
    <property type="match status" value="1"/>
</dbReference>
<evidence type="ECO:0000259" key="7">
    <source>
        <dbReference type="PROSITE" id="PS50970"/>
    </source>
</evidence>
<dbReference type="PANTHER" id="PTHR46015">
    <property type="entry name" value="ZGC:172121"/>
    <property type="match status" value="1"/>
</dbReference>
<keyword evidence="2 8" id="KW-0808">Transferase</keyword>
<dbReference type="EMBL" id="VCAZ01000007">
    <property type="protein sequence ID" value="TVK90627.1"/>
    <property type="molecule type" value="Genomic_DNA"/>
</dbReference>
<evidence type="ECO:0000256" key="1">
    <source>
        <dbReference type="ARBA" id="ARBA00022603"/>
    </source>
</evidence>
<dbReference type="GO" id="GO:0009086">
    <property type="term" value="P:methionine biosynthetic process"/>
    <property type="evidence" value="ECO:0007669"/>
    <property type="project" value="TreeGrafter"/>
</dbReference>
<dbReference type="InterPro" id="IPR051486">
    <property type="entry name" value="Hcy_S-methyltransferase"/>
</dbReference>
<dbReference type="GO" id="GO:0033528">
    <property type="term" value="P:S-methylmethionine cycle"/>
    <property type="evidence" value="ECO:0007669"/>
    <property type="project" value="TreeGrafter"/>
</dbReference>
<dbReference type="Gene3D" id="3.20.20.330">
    <property type="entry name" value="Homocysteine-binding-like domain"/>
    <property type="match status" value="1"/>
</dbReference>
<keyword evidence="9" id="KW-1185">Reference proteome</keyword>
<dbReference type="InterPro" id="IPR003726">
    <property type="entry name" value="HCY_dom"/>
</dbReference>
<dbReference type="GO" id="GO:0032259">
    <property type="term" value="P:methylation"/>
    <property type="evidence" value="ECO:0007669"/>
    <property type="project" value="UniProtKB-KW"/>
</dbReference>
<comment type="caution">
    <text evidence="6">Lacks conserved residue(s) required for the propagation of feature annotation.</text>
</comment>
<dbReference type="OrthoDB" id="261426at2759"/>
<comment type="caution">
    <text evidence="8">The sequence shown here is derived from an EMBL/GenBank/DDBJ whole genome shotgun (WGS) entry which is preliminary data.</text>
</comment>
<evidence type="ECO:0000256" key="3">
    <source>
        <dbReference type="ARBA" id="ARBA00022723"/>
    </source>
</evidence>
<accession>A0A556VYA8</accession>
<sequence length="156" mass="16568">MTPLVAGSVGPYGAFLHDGSEYTGVYANSMSVEELKNWHRPQIRSLLSAGVDLLALETIPSLKEAEALVELLREFPDAKAWLSFSCKDAQSISDGSKFSKAVQVAGNSSQLVAVGVNCCPPALVKPLIESAKSQKAAGISWVVYPNSGEEWNPSTG</sequence>
<dbReference type="PROSITE" id="PS50970">
    <property type="entry name" value="HCY"/>
    <property type="match status" value="1"/>
</dbReference>
<dbReference type="AlphaFoldDB" id="A0A556VYA8"/>
<gene>
    <name evidence="8" type="ORF">Baya_2708</name>
</gene>
<evidence type="ECO:0000256" key="6">
    <source>
        <dbReference type="PROSITE-ProRule" id="PRU00333"/>
    </source>
</evidence>
<dbReference type="Pfam" id="PF02574">
    <property type="entry name" value="S-methyl_trans"/>
    <property type="match status" value="1"/>
</dbReference>
<evidence type="ECO:0000256" key="5">
    <source>
        <dbReference type="ARBA" id="ARBA00034478"/>
    </source>
</evidence>
<evidence type="ECO:0000256" key="4">
    <source>
        <dbReference type="ARBA" id="ARBA00022833"/>
    </source>
</evidence>
<feature type="domain" description="Hcy-binding" evidence="7">
    <location>
        <begin position="1"/>
        <end position="156"/>
    </location>
</feature>
<evidence type="ECO:0000313" key="8">
    <source>
        <dbReference type="EMBL" id="TVK90627.1"/>
    </source>
</evidence>